<dbReference type="AlphaFoldDB" id="A0A562RGN4"/>
<name>A0A562RGN4_9BURK</name>
<sequence length="362" mass="37641">MNMYEAAMASMTLYANPPGALPLFAVRGANDLPLVFRVDGDGGLHLLRGTPGDAWSDTDLLAGLPGWRVCCADVRQAPGGGIAIALALRDGAGGSALRMATGVPADLDDAGWLALLASGDGMPALPGDGPIIRLAFGPLQAGAPTLLLITTAGGETGQSTWYCNAAAPLRSLRPMQLPAAVQGASAYAVGSYRLPGVWALQPGGRQDELRFMSFGDAFGWSVNIGYPNLPARTASVLLSSGSMPNVPDLFAAGDRIVVYRGGNNIPQLVARVAGARLLWTCANDGGEYLAYADAEGALWMVARPSNGAWHAPFLLTRRHAVLAAAQNCLFAISREADDRLVVRCFQADGTLVRGGLVETVAD</sequence>
<dbReference type="EMBL" id="VLLB01000002">
    <property type="protein sequence ID" value="TWI67536.1"/>
    <property type="molecule type" value="Genomic_DNA"/>
</dbReference>
<dbReference type="Proteomes" id="UP000318431">
    <property type="component" value="Unassembled WGS sequence"/>
</dbReference>
<gene>
    <name evidence="1" type="ORF">IP91_01650</name>
</gene>
<organism evidence="1 2">
    <name type="scientific">Pseudoduganella lurida</name>
    <dbReference type="NCBI Taxonomy" id="1036180"/>
    <lineage>
        <taxon>Bacteria</taxon>
        <taxon>Pseudomonadati</taxon>
        <taxon>Pseudomonadota</taxon>
        <taxon>Betaproteobacteria</taxon>
        <taxon>Burkholderiales</taxon>
        <taxon>Oxalobacteraceae</taxon>
        <taxon>Telluria group</taxon>
        <taxon>Pseudoduganella</taxon>
    </lineage>
</organism>
<comment type="caution">
    <text evidence="1">The sequence shown here is derived from an EMBL/GenBank/DDBJ whole genome shotgun (WGS) entry which is preliminary data.</text>
</comment>
<evidence type="ECO:0000313" key="2">
    <source>
        <dbReference type="Proteomes" id="UP000318431"/>
    </source>
</evidence>
<keyword evidence="2" id="KW-1185">Reference proteome</keyword>
<protein>
    <submittedName>
        <fullName evidence="1">Uncharacterized protein</fullName>
    </submittedName>
</protein>
<reference evidence="1 2" key="1">
    <citation type="journal article" date="2015" name="Stand. Genomic Sci.">
        <title>Genomic Encyclopedia of Bacterial and Archaeal Type Strains, Phase III: the genomes of soil and plant-associated and newly described type strains.</title>
        <authorList>
            <person name="Whitman W.B."/>
            <person name="Woyke T."/>
            <person name="Klenk H.P."/>
            <person name="Zhou Y."/>
            <person name="Lilburn T.G."/>
            <person name="Beck B.J."/>
            <person name="De Vos P."/>
            <person name="Vandamme P."/>
            <person name="Eisen J.A."/>
            <person name="Garrity G."/>
            <person name="Hugenholtz P."/>
            <person name="Kyrpides N.C."/>
        </authorList>
    </citation>
    <scope>NUCLEOTIDE SEQUENCE [LARGE SCALE GENOMIC DNA]</scope>
    <source>
        <strain evidence="1 2">CGMCC 1.10822</strain>
    </source>
</reference>
<evidence type="ECO:0000313" key="1">
    <source>
        <dbReference type="EMBL" id="TWI67536.1"/>
    </source>
</evidence>
<accession>A0A562RGN4</accession>
<proteinExistence type="predicted"/>